<protein>
    <submittedName>
        <fullName evidence="1">Uncharacterized protein</fullName>
    </submittedName>
</protein>
<comment type="caution">
    <text evidence="1">The sequence shown here is derived from an EMBL/GenBank/DDBJ whole genome shotgun (WGS) entry which is preliminary data.</text>
</comment>
<accession>A0A5B7GCC8</accession>
<proteinExistence type="predicted"/>
<keyword evidence="2" id="KW-1185">Reference proteome</keyword>
<evidence type="ECO:0000313" key="1">
    <source>
        <dbReference type="EMBL" id="MPC57960.1"/>
    </source>
</evidence>
<sequence length="88" mass="9437">MPQLVSGATVPVVQLLSQSRPTLFPSGPVTCCWPVPTLGVYPALLFLRRTAWSSGDPVLTSLRKKLVADVLPRCPALLSGLVARIRTV</sequence>
<name>A0A5B7GCC8_PORTR</name>
<reference evidence="1 2" key="1">
    <citation type="submission" date="2019-05" db="EMBL/GenBank/DDBJ databases">
        <title>Another draft genome of Portunus trituberculatus and its Hox gene families provides insights of decapod evolution.</title>
        <authorList>
            <person name="Jeong J.-H."/>
            <person name="Song I."/>
            <person name="Kim S."/>
            <person name="Choi T."/>
            <person name="Kim D."/>
            <person name="Ryu S."/>
            <person name="Kim W."/>
        </authorList>
    </citation>
    <scope>NUCLEOTIDE SEQUENCE [LARGE SCALE GENOMIC DNA]</scope>
    <source>
        <tissue evidence="1">Muscle</tissue>
    </source>
</reference>
<dbReference type="AlphaFoldDB" id="A0A5B7GCC8"/>
<evidence type="ECO:0000313" key="2">
    <source>
        <dbReference type="Proteomes" id="UP000324222"/>
    </source>
</evidence>
<organism evidence="1 2">
    <name type="scientific">Portunus trituberculatus</name>
    <name type="common">Swimming crab</name>
    <name type="synonym">Neptunus trituberculatus</name>
    <dbReference type="NCBI Taxonomy" id="210409"/>
    <lineage>
        <taxon>Eukaryota</taxon>
        <taxon>Metazoa</taxon>
        <taxon>Ecdysozoa</taxon>
        <taxon>Arthropoda</taxon>
        <taxon>Crustacea</taxon>
        <taxon>Multicrustacea</taxon>
        <taxon>Malacostraca</taxon>
        <taxon>Eumalacostraca</taxon>
        <taxon>Eucarida</taxon>
        <taxon>Decapoda</taxon>
        <taxon>Pleocyemata</taxon>
        <taxon>Brachyura</taxon>
        <taxon>Eubrachyura</taxon>
        <taxon>Portunoidea</taxon>
        <taxon>Portunidae</taxon>
        <taxon>Portuninae</taxon>
        <taxon>Portunus</taxon>
    </lineage>
</organism>
<gene>
    <name evidence="1" type="ORF">E2C01_051952</name>
</gene>
<dbReference type="Proteomes" id="UP000324222">
    <property type="component" value="Unassembled WGS sequence"/>
</dbReference>
<dbReference type="EMBL" id="VSRR010015228">
    <property type="protein sequence ID" value="MPC57960.1"/>
    <property type="molecule type" value="Genomic_DNA"/>
</dbReference>